<evidence type="ECO:0000256" key="1">
    <source>
        <dbReference type="SAM" id="MobiDB-lite"/>
    </source>
</evidence>
<dbReference type="EMBL" id="GG657460">
    <property type="protein sequence ID" value="OAT10591.1"/>
    <property type="molecule type" value="Genomic_DNA"/>
</dbReference>
<name>A0A179UU76_BLAGS</name>
<gene>
    <name evidence="2" type="ORF">BDBG_06411</name>
</gene>
<protein>
    <submittedName>
        <fullName evidence="2">Uncharacterized protein</fullName>
    </submittedName>
</protein>
<dbReference type="Proteomes" id="UP000002038">
    <property type="component" value="Unassembled WGS sequence"/>
</dbReference>
<dbReference type="KEGG" id="bgh:BDBG_06411"/>
<dbReference type="AlphaFoldDB" id="A0A179UU76"/>
<reference evidence="3" key="1">
    <citation type="journal article" date="2015" name="PLoS Genet.">
        <title>The dynamic genome and transcriptome of the human fungal pathogen Blastomyces and close relative Emmonsia.</title>
        <authorList>
            <person name="Munoz J.F."/>
            <person name="Gauthier G.M."/>
            <person name="Desjardins C.A."/>
            <person name="Gallo J.E."/>
            <person name="Holder J."/>
            <person name="Sullivan T.D."/>
            <person name="Marty A.J."/>
            <person name="Carmen J.C."/>
            <person name="Chen Z."/>
            <person name="Ding L."/>
            <person name="Gujja S."/>
            <person name="Magrini V."/>
            <person name="Misas E."/>
            <person name="Mitreva M."/>
            <person name="Priest M."/>
            <person name="Saif S."/>
            <person name="Whiston E.A."/>
            <person name="Young S."/>
            <person name="Zeng Q."/>
            <person name="Goldman W.E."/>
            <person name="Mardis E.R."/>
            <person name="Taylor J.W."/>
            <person name="McEwen J.G."/>
            <person name="Clay O.K."/>
            <person name="Klein B.S."/>
            <person name="Cuomo C.A."/>
        </authorList>
    </citation>
    <scope>NUCLEOTIDE SEQUENCE [LARGE SCALE GENOMIC DNA]</scope>
    <source>
        <strain evidence="3">SLH14081</strain>
    </source>
</reference>
<evidence type="ECO:0000313" key="2">
    <source>
        <dbReference type="EMBL" id="OAT10591.1"/>
    </source>
</evidence>
<keyword evidence="3" id="KW-1185">Reference proteome</keyword>
<dbReference type="VEuPathDB" id="FungiDB:BDBG_06411"/>
<dbReference type="GeneID" id="8503466"/>
<feature type="region of interest" description="Disordered" evidence="1">
    <location>
        <begin position="166"/>
        <end position="189"/>
    </location>
</feature>
<organism evidence="2 3">
    <name type="scientific">Blastomyces gilchristii (strain SLH14081)</name>
    <name type="common">Blastomyces dermatitidis</name>
    <dbReference type="NCBI Taxonomy" id="559298"/>
    <lineage>
        <taxon>Eukaryota</taxon>
        <taxon>Fungi</taxon>
        <taxon>Dikarya</taxon>
        <taxon>Ascomycota</taxon>
        <taxon>Pezizomycotina</taxon>
        <taxon>Eurotiomycetes</taxon>
        <taxon>Eurotiomycetidae</taxon>
        <taxon>Onygenales</taxon>
        <taxon>Ajellomycetaceae</taxon>
        <taxon>Blastomyces</taxon>
    </lineage>
</organism>
<sequence>MSAPTPSRASDRRDPYWLSEEELLQSLKERYPRKKWKETLVMFNEQVPPHCERTVDGIKGKWKDMKAAEERQQVYRHDLKRGHFVSIPNFQEECPVSCACEEWVDVDPDHPVHCESDPNVLLFLSGFRVDNDPQVETDEKNHILSQVNEEYEGPHGPRHRCCDDAASHQQTSRDVFGDTDTSSPESHMVPLPTDLYASELAWNKDVITHHSEMIHTTLAIEDSSQHFEHFWPDYEQSHASGHPFKAGDRRLF</sequence>
<accession>A0A179UU76</accession>
<dbReference type="RefSeq" id="XP_031579413.1">
    <property type="nucleotide sequence ID" value="XM_031722599.1"/>
</dbReference>
<evidence type="ECO:0000313" key="3">
    <source>
        <dbReference type="Proteomes" id="UP000002038"/>
    </source>
</evidence>
<feature type="compositionally biased region" description="Polar residues" evidence="1">
    <location>
        <begin position="167"/>
        <end position="185"/>
    </location>
</feature>
<proteinExistence type="predicted"/>